<keyword evidence="1" id="KW-0805">Transcription regulation</keyword>
<dbReference type="PROSITE" id="PS50932">
    <property type="entry name" value="HTH_LACI_2"/>
    <property type="match status" value="1"/>
</dbReference>
<accession>A0ABV9KFP9</accession>
<organism evidence="5 6">
    <name type="scientific">Seohaeicola nanhaiensis</name>
    <dbReference type="NCBI Taxonomy" id="1387282"/>
    <lineage>
        <taxon>Bacteria</taxon>
        <taxon>Pseudomonadati</taxon>
        <taxon>Pseudomonadota</taxon>
        <taxon>Alphaproteobacteria</taxon>
        <taxon>Rhodobacterales</taxon>
        <taxon>Roseobacteraceae</taxon>
        <taxon>Seohaeicola</taxon>
    </lineage>
</organism>
<feature type="domain" description="HTH lacI-type" evidence="4">
    <location>
        <begin position="8"/>
        <end position="62"/>
    </location>
</feature>
<proteinExistence type="predicted"/>
<reference evidence="6" key="1">
    <citation type="journal article" date="2019" name="Int. J. Syst. Evol. Microbiol.">
        <title>The Global Catalogue of Microorganisms (GCM) 10K type strain sequencing project: providing services to taxonomists for standard genome sequencing and annotation.</title>
        <authorList>
            <consortium name="The Broad Institute Genomics Platform"/>
            <consortium name="The Broad Institute Genome Sequencing Center for Infectious Disease"/>
            <person name="Wu L."/>
            <person name="Ma J."/>
        </authorList>
    </citation>
    <scope>NUCLEOTIDE SEQUENCE [LARGE SCALE GENOMIC DNA]</scope>
    <source>
        <strain evidence="6">CGMCC 4.7283</strain>
    </source>
</reference>
<keyword evidence="2 5" id="KW-0238">DNA-binding</keyword>
<protein>
    <submittedName>
        <fullName evidence="5">LacI family DNA-binding transcriptional regulator</fullName>
    </submittedName>
</protein>
<evidence type="ECO:0000256" key="2">
    <source>
        <dbReference type="ARBA" id="ARBA00023125"/>
    </source>
</evidence>
<dbReference type="PANTHER" id="PTHR30146">
    <property type="entry name" value="LACI-RELATED TRANSCRIPTIONAL REPRESSOR"/>
    <property type="match status" value="1"/>
</dbReference>
<evidence type="ECO:0000313" key="5">
    <source>
        <dbReference type="EMBL" id="MFC4668699.1"/>
    </source>
</evidence>
<dbReference type="Proteomes" id="UP001595973">
    <property type="component" value="Unassembled WGS sequence"/>
</dbReference>
<name>A0ABV9KFP9_9RHOB</name>
<dbReference type="CDD" id="cd01392">
    <property type="entry name" value="HTH_LacI"/>
    <property type="match status" value="1"/>
</dbReference>
<dbReference type="Pfam" id="PF13377">
    <property type="entry name" value="Peripla_BP_3"/>
    <property type="match status" value="1"/>
</dbReference>
<sequence>MRRTISTPTLSDVAEVAGVSTATVSRCLNAPDRVQEATRRRVMAAVQQLGYSPNFGARVLAEGRTRTVGAIIPTMENAIFSRGIQAFQEELRDHGLTLLIASSSYRPEIEEEQIRALVGRGAEGLLLIGFQRSAGIRDFLRAQNVPALVAWAYEADAPQVCVGFDNQAAMAALAQEVIARGHRRLALISADPAVNDRAAARIRGLRAAMTAAGLDPETLALEPTDASLDAGGLAFRRLWEKTQRPTVVLCGTDVLAAGALTMAHEMGVDVPRAVSITGFADLDLARITRPPLTTMHLPHRRMGREAARMLVRMMAGDPVESLKLDCEMVLRGTLAGPP</sequence>
<gene>
    <name evidence="5" type="ORF">ACFO5X_09050</name>
</gene>
<dbReference type="SMART" id="SM00354">
    <property type="entry name" value="HTH_LACI"/>
    <property type="match status" value="1"/>
</dbReference>
<dbReference type="GO" id="GO:0003677">
    <property type="term" value="F:DNA binding"/>
    <property type="evidence" value="ECO:0007669"/>
    <property type="project" value="UniProtKB-KW"/>
</dbReference>
<evidence type="ECO:0000256" key="3">
    <source>
        <dbReference type="ARBA" id="ARBA00023163"/>
    </source>
</evidence>
<keyword evidence="3" id="KW-0804">Transcription</keyword>
<comment type="caution">
    <text evidence="5">The sequence shown here is derived from an EMBL/GenBank/DDBJ whole genome shotgun (WGS) entry which is preliminary data.</text>
</comment>
<dbReference type="InterPro" id="IPR010982">
    <property type="entry name" value="Lambda_DNA-bd_dom_sf"/>
</dbReference>
<dbReference type="InterPro" id="IPR046335">
    <property type="entry name" value="LacI/GalR-like_sensor"/>
</dbReference>
<dbReference type="Gene3D" id="1.10.260.40">
    <property type="entry name" value="lambda repressor-like DNA-binding domains"/>
    <property type="match status" value="1"/>
</dbReference>
<evidence type="ECO:0000256" key="1">
    <source>
        <dbReference type="ARBA" id="ARBA00023015"/>
    </source>
</evidence>
<dbReference type="Pfam" id="PF00356">
    <property type="entry name" value="LacI"/>
    <property type="match status" value="1"/>
</dbReference>
<dbReference type="InterPro" id="IPR000843">
    <property type="entry name" value="HTH_LacI"/>
</dbReference>
<keyword evidence="6" id="KW-1185">Reference proteome</keyword>
<dbReference type="Gene3D" id="3.40.50.2300">
    <property type="match status" value="2"/>
</dbReference>
<evidence type="ECO:0000313" key="6">
    <source>
        <dbReference type="Proteomes" id="UP001595973"/>
    </source>
</evidence>
<dbReference type="SUPFAM" id="SSF47413">
    <property type="entry name" value="lambda repressor-like DNA-binding domains"/>
    <property type="match status" value="1"/>
</dbReference>
<dbReference type="RefSeq" id="WP_380717028.1">
    <property type="nucleotide sequence ID" value="NZ_JBHSGI010000005.1"/>
</dbReference>
<dbReference type="SUPFAM" id="SSF53822">
    <property type="entry name" value="Periplasmic binding protein-like I"/>
    <property type="match status" value="1"/>
</dbReference>
<evidence type="ECO:0000259" key="4">
    <source>
        <dbReference type="PROSITE" id="PS50932"/>
    </source>
</evidence>
<dbReference type="EMBL" id="JBHSGI010000005">
    <property type="protein sequence ID" value="MFC4668699.1"/>
    <property type="molecule type" value="Genomic_DNA"/>
</dbReference>
<dbReference type="InterPro" id="IPR028082">
    <property type="entry name" value="Peripla_BP_I"/>
</dbReference>
<dbReference type="PRINTS" id="PR00036">
    <property type="entry name" value="HTHLACI"/>
</dbReference>
<dbReference type="CDD" id="cd06273">
    <property type="entry name" value="PBP1_LacI-like"/>
    <property type="match status" value="1"/>
</dbReference>
<dbReference type="PANTHER" id="PTHR30146:SF138">
    <property type="entry name" value="TRANSCRIPTIONAL REGULATORY PROTEIN"/>
    <property type="match status" value="1"/>
</dbReference>